<dbReference type="GeneID" id="6759501"/>
<evidence type="ECO:0000256" key="1">
    <source>
        <dbReference type="SAM" id="Phobius"/>
    </source>
</evidence>
<dbReference type="AlphaFoldDB" id="B3SDI2"/>
<name>B3SDI2_TRIAD</name>
<evidence type="ECO:0000313" key="2">
    <source>
        <dbReference type="EMBL" id="EDV19237.1"/>
    </source>
</evidence>
<dbReference type="RefSeq" id="XP_002118303.1">
    <property type="nucleotide sequence ID" value="XM_002118267.1"/>
</dbReference>
<dbReference type="KEGG" id="tad:TRIADDRAFT_62340"/>
<keyword evidence="1" id="KW-0472">Membrane</keyword>
<dbReference type="Proteomes" id="UP000009022">
    <property type="component" value="Unassembled WGS sequence"/>
</dbReference>
<reference evidence="2 3" key="1">
    <citation type="journal article" date="2008" name="Nature">
        <title>The Trichoplax genome and the nature of placozoans.</title>
        <authorList>
            <person name="Srivastava M."/>
            <person name="Begovic E."/>
            <person name="Chapman J."/>
            <person name="Putnam N.H."/>
            <person name="Hellsten U."/>
            <person name="Kawashima T."/>
            <person name="Kuo A."/>
            <person name="Mitros T."/>
            <person name="Salamov A."/>
            <person name="Carpenter M.L."/>
            <person name="Signorovitch A.Y."/>
            <person name="Moreno M.A."/>
            <person name="Kamm K."/>
            <person name="Grimwood J."/>
            <person name="Schmutz J."/>
            <person name="Shapiro H."/>
            <person name="Grigoriev I.V."/>
            <person name="Buss L.W."/>
            <person name="Schierwater B."/>
            <person name="Dellaporta S.L."/>
            <person name="Rokhsar D.S."/>
        </authorList>
    </citation>
    <scope>NUCLEOTIDE SEQUENCE [LARGE SCALE GENOMIC DNA]</scope>
    <source>
        <strain evidence="2 3">Grell-BS-1999</strain>
    </source>
</reference>
<proteinExistence type="predicted"/>
<keyword evidence="1" id="KW-0812">Transmembrane</keyword>
<keyword evidence="1" id="KW-1133">Transmembrane helix</keyword>
<dbReference type="InParanoid" id="B3SDI2"/>
<accession>B3SDI2</accession>
<protein>
    <submittedName>
        <fullName evidence="2">Uncharacterized protein</fullName>
    </submittedName>
</protein>
<sequence length="169" mass="17948">MPAATIITPDNPISSASIKIVRFYYICVGCILTGIATFITGIIGAAVNYGNFAASAGTGIWTSIFVIAAGGLGILIKSYSRNDVLATRNNIQAISTQQSMLELLQQTNQQATAIPPSYSNEPPPSYASSVTMQNHNSNVFHPNSAFKTTTVGSQNIQLPNIPQTQPPPY</sequence>
<dbReference type="HOGENOM" id="CLU_1580536_0_0_1"/>
<dbReference type="CTD" id="6759501"/>
<feature type="transmembrane region" description="Helical" evidence="1">
    <location>
        <begin position="52"/>
        <end position="76"/>
    </location>
</feature>
<evidence type="ECO:0000313" key="3">
    <source>
        <dbReference type="Proteomes" id="UP000009022"/>
    </source>
</evidence>
<gene>
    <name evidence="2" type="ORF">TRIADDRAFT_62340</name>
</gene>
<feature type="transmembrane region" description="Helical" evidence="1">
    <location>
        <begin position="23"/>
        <end position="46"/>
    </location>
</feature>
<organism evidence="2 3">
    <name type="scientific">Trichoplax adhaerens</name>
    <name type="common">Trichoplax reptans</name>
    <dbReference type="NCBI Taxonomy" id="10228"/>
    <lineage>
        <taxon>Eukaryota</taxon>
        <taxon>Metazoa</taxon>
        <taxon>Placozoa</taxon>
        <taxon>Uniplacotomia</taxon>
        <taxon>Trichoplacea</taxon>
        <taxon>Trichoplacidae</taxon>
        <taxon>Trichoplax</taxon>
    </lineage>
</organism>
<dbReference type="EMBL" id="DS985279">
    <property type="protein sequence ID" value="EDV19237.1"/>
    <property type="molecule type" value="Genomic_DNA"/>
</dbReference>
<keyword evidence="3" id="KW-1185">Reference proteome</keyword>